<accession>A0A5M3X8J7</accession>
<protein>
    <submittedName>
        <fullName evidence="2">Uncharacterized protein</fullName>
    </submittedName>
</protein>
<evidence type="ECO:0000313" key="3">
    <source>
        <dbReference type="Proteomes" id="UP000331127"/>
    </source>
</evidence>
<proteinExistence type="predicted"/>
<keyword evidence="1" id="KW-1133">Transmembrane helix</keyword>
<comment type="caution">
    <text evidence="2">The sequence shown here is derived from an EMBL/GenBank/DDBJ whole genome shotgun (WGS) entry which is preliminary data.</text>
</comment>
<evidence type="ECO:0000256" key="1">
    <source>
        <dbReference type="SAM" id="Phobius"/>
    </source>
</evidence>
<dbReference type="EMBL" id="BLAE01000103">
    <property type="protein sequence ID" value="GES16489.1"/>
    <property type="molecule type" value="Genomic_DNA"/>
</dbReference>
<dbReference type="Proteomes" id="UP000331127">
    <property type="component" value="Unassembled WGS sequence"/>
</dbReference>
<keyword evidence="1" id="KW-0472">Membrane</keyword>
<keyword evidence="3" id="KW-1185">Reference proteome</keyword>
<feature type="transmembrane region" description="Helical" evidence="1">
    <location>
        <begin position="52"/>
        <end position="69"/>
    </location>
</feature>
<evidence type="ECO:0000313" key="2">
    <source>
        <dbReference type="EMBL" id="GES16489.1"/>
    </source>
</evidence>
<dbReference type="AlphaFoldDB" id="A0A5M3X8J7"/>
<feature type="transmembrane region" description="Helical" evidence="1">
    <location>
        <begin position="21"/>
        <end position="40"/>
    </location>
</feature>
<name>A0A5M3X8J7_9ACTN</name>
<keyword evidence="1" id="KW-0812">Transmembrane</keyword>
<dbReference type="RefSeq" id="WP_344448778.1">
    <property type="nucleotide sequence ID" value="NZ_BAAAHL010000052.1"/>
</dbReference>
<organism evidence="2 3">
    <name type="scientific">Acrocarpospora macrocephala</name>
    <dbReference type="NCBI Taxonomy" id="150177"/>
    <lineage>
        <taxon>Bacteria</taxon>
        <taxon>Bacillati</taxon>
        <taxon>Actinomycetota</taxon>
        <taxon>Actinomycetes</taxon>
        <taxon>Streptosporangiales</taxon>
        <taxon>Streptosporangiaceae</taxon>
        <taxon>Acrocarpospora</taxon>
    </lineage>
</organism>
<reference evidence="2 3" key="1">
    <citation type="submission" date="2019-10" db="EMBL/GenBank/DDBJ databases">
        <title>Whole genome shotgun sequence of Acrocarpospora macrocephala NBRC 16266.</title>
        <authorList>
            <person name="Ichikawa N."/>
            <person name="Kimura A."/>
            <person name="Kitahashi Y."/>
            <person name="Komaki H."/>
            <person name="Oguchi A."/>
        </authorList>
    </citation>
    <scope>NUCLEOTIDE SEQUENCE [LARGE SCALE GENOMIC DNA]</scope>
    <source>
        <strain evidence="2 3">NBRC 16266</strain>
    </source>
</reference>
<sequence>MDPGPEHAMTISQYAKSNPRVVDVALIALLLFATSGPAILNSDLSYTDNLSWRSAVPLAVLGTLALLWRRSQAKPPRAKKRSR</sequence>
<gene>
    <name evidence="2" type="ORF">Amac_100870</name>
</gene>